<dbReference type="SUPFAM" id="SSF117281">
    <property type="entry name" value="Kelch motif"/>
    <property type="match status" value="1"/>
</dbReference>
<protein>
    <submittedName>
        <fullName evidence="4">Kelch-like protein 10</fullName>
    </submittedName>
</protein>
<feature type="domain" description="BTB" evidence="3">
    <location>
        <begin position="21"/>
        <end position="87"/>
    </location>
</feature>
<dbReference type="Pfam" id="PF00651">
    <property type="entry name" value="BTB"/>
    <property type="match status" value="1"/>
</dbReference>
<evidence type="ECO:0000313" key="4">
    <source>
        <dbReference type="EMBL" id="KAF3707372.1"/>
    </source>
</evidence>
<reference evidence="5" key="2">
    <citation type="submission" date="2019-02" db="EMBL/GenBank/DDBJ databases">
        <title>Opniocepnalus argus Var Kimnra genome.</title>
        <authorList>
            <person name="Zhou C."/>
            <person name="Xiao S."/>
        </authorList>
    </citation>
    <scope>NUCLEOTIDE SEQUENCE [LARGE SCALE GENOMIC DNA]</scope>
</reference>
<name>A0A6G1QXL8_CHAAH</name>
<keyword evidence="5" id="KW-1185">Reference proteome</keyword>
<evidence type="ECO:0000259" key="3">
    <source>
        <dbReference type="PROSITE" id="PS50097"/>
    </source>
</evidence>
<evidence type="ECO:0000256" key="2">
    <source>
        <dbReference type="ARBA" id="ARBA00022737"/>
    </source>
</evidence>
<dbReference type="SMART" id="SM00225">
    <property type="entry name" value="BTB"/>
    <property type="match status" value="1"/>
</dbReference>
<keyword evidence="2" id="KW-0677">Repeat</keyword>
<dbReference type="InterPro" id="IPR017096">
    <property type="entry name" value="BTB-kelch_protein"/>
</dbReference>
<dbReference type="AlphaFoldDB" id="A0A6G1QXL8"/>
<dbReference type="Gene3D" id="3.30.710.10">
    <property type="entry name" value="Potassium Channel Kv1.1, Chain A"/>
    <property type="match status" value="1"/>
</dbReference>
<dbReference type="InterPro" id="IPR011333">
    <property type="entry name" value="SKP1/BTB/POZ_sf"/>
</dbReference>
<dbReference type="FunFam" id="1.25.40.420:FF:000001">
    <property type="entry name" value="Kelch-like family member 12"/>
    <property type="match status" value="1"/>
</dbReference>
<dbReference type="Pfam" id="PF24681">
    <property type="entry name" value="Kelch_KLHDC2_KLHL20_DRC7"/>
    <property type="match status" value="1"/>
</dbReference>
<dbReference type="CDD" id="cd18450">
    <property type="entry name" value="BACK_KLHL10"/>
    <property type="match status" value="1"/>
</dbReference>
<accession>A0A6G1QXL8</accession>
<keyword evidence="1" id="KW-0880">Kelch repeat</keyword>
<dbReference type="PANTHER" id="PTHR24412:SF172">
    <property type="entry name" value="KELCH-LIKE PROTEIN 10"/>
    <property type="match status" value="1"/>
</dbReference>
<dbReference type="SUPFAM" id="SSF54695">
    <property type="entry name" value="POZ domain"/>
    <property type="match status" value="1"/>
</dbReference>
<dbReference type="PANTHER" id="PTHR24412">
    <property type="entry name" value="KELCH PROTEIN"/>
    <property type="match status" value="1"/>
</dbReference>
<dbReference type="Gene3D" id="2.120.10.80">
    <property type="entry name" value="Kelch-type beta propeller"/>
    <property type="match status" value="1"/>
</dbReference>
<dbReference type="SMART" id="SM00875">
    <property type="entry name" value="BACK"/>
    <property type="match status" value="1"/>
</dbReference>
<evidence type="ECO:0000256" key="1">
    <source>
        <dbReference type="ARBA" id="ARBA00022441"/>
    </source>
</evidence>
<dbReference type="InterPro" id="IPR011705">
    <property type="entry name" value="BACK"/>
</dbReference>
<dbReference type="EMBL" id="CM015712">
    <property type="protein sequence ID" value="KAF3707372.1"/>
    <property type="molecule type" value="Genomic_DNA"/>
</dbReference>
<organism evidence="4 5">
    <name type="scientific">Channa argus</name>
    <name type="common">Northern snakehead</name>
    <name type="synonym">Ophicephalus argus</name>
    <dbReference type="NCBI Taxonomy" id="215402"/>
    <lineage>
        <taxon>Eukaryota</taxon>
        <taxon>Metazoa</taxon>
        <taxon>Chordata</taxon>
        <taxon>Craniata</taxon>
        <taxon>Vertebrata</taxon>
        <taxon>Euteleostomi</taxon>
        <taxon>Actinopterygii</taxon>
        <taxon>Neopterygii</taxon>
        <taxon>Teleostei</taxon>
        <taxon>Neoteleostei</taxon>
        <taxon>Acanthomorphata</taxon>
        <taxon>Anabantaria</taxon>
        <taxon>Anabantiformes</taxon>
        <taxon>Channoidei</taxon>
        <taxon>Channidae</taxon>
        <taxon>Channa</taxon>
    </lineage>
</organism>
<dbReference type="PIRSF" id="PIRSF037037">
    <property type="entry name" value="Kelch-like_protein_gigaxonin"/>
    <property type="match status" value="1"/>
</dbReference>
<evidence type="ECO:0000313" key="5">
    <source>
        <dbReference type="Proteomes" id="UP000503349"/>
    </source>
</evidence>
<dbReference type="InterPro" id="IPR006652">
    <property type="entry name" value="Kelch_1"/>
</dbReference>
<dbReference type="Pfam" id="PF01344">
    <property type="entry name" value="Kelch_1"/>
    <property type="match status" value="2"/>
</dbReference>
<reference evidence="4 5" key="1">
    <citation type="submission" date="2019-02" db="EMBL/GenBank/DDBJ databases">
        <title>Opniocepnalus argus genome.</title>
        <authorList>
            <person name="Zhou C."/>
            <person name="Xiao S."/>
        </authorList>
    </citation>
    <scope>NUCLEOTIDE SEQUENCE [LARGE SCALE GENOMIC DNA]</scope>
    <source>
        <strain evidence="4">OARG1902GOOAL</strain>
        <tissue evidence="4">Muscle</tissue>
    </source>
</reference>
<dbReference type="InterPro" id="IPR000210">
    <property type="entry name" value="BTB/POZ_dom"/>
</dbReference>
<dbReference type="SMART" id="SM00612">
    <property type="entry name" value="Kelch"/>
    <property type="match status" value="5"/>
</dbReference>
<dbReference type="InterPro" id="IPR015915">
    <property type="entry name" value="Kelch-typ_b-propeller"/>
</dbReference>
<proteinExistence type="predicted"/>
<dbReference type="Gene3D" id="1.25.40.420">
    <property type="match status" value="1"/>
</dbReference>
<dbReference type="Pfam" id="PF07707">
    <property type="entry name" value="BACK"/>
    <property type="match status" value="1"/>
</dbReference>
<gene>
    <name evidence="4" type="ORF">EXN66_Car000545</name>
</gene>
<dbReference type="Proteomes" id="UP000503349">
    <property type="component" value="Chromosome 1"/>
</dbReference>
<sequence>MSDQAKSTSVFNELRLERKLCDAIIKVEDVEFQIHKIILCNCSRYFRALFTRWSTADRKVFNVSILSPQMMELIIQFACTGSVMVTEDNVQGLLLAADMLNVMDIVENCSNFLSEQLCPENCVGIWQFTNICLCPELRHRAYSYILHHFRQVVFQDEFLQLSFQELTDILERDDLNVSKESIVFEAILHWISHLPEEREGHITVLLSKVRLALLSKEYIKNTLMSNRLVSKNNECLEIANDAMQTISHMATNRLLQSDVQCKPFARPRLPDAVLLITASWSDYPFNGIKIYNVCANTWIGMLKVEMRPRGFYGAVCLNEHVYCVGGYDVGEHFNTLHRFDLSTSTWHKAAPMHYHRSYVSVTVLNGCIYAIGGSDGQTQLSTAEHYRPETNQWTLIAPMHEKRTNASCTVLHSKIYICGGFNGSEDLKTAEYYNPETNQWTLISQMNSRRSGIRVIAYADHVYAVGGFDGIKWLSSAEAYNPQTNAWHTVSSMLSPRGNFGIEVIDNLLFVVGGFCGSSSTREVEYYDVTTNVWLVACHLEATVSGLSCCMVPRLPNMTDYTLPYDRMPFFSFC</sequence>
<dbReference type="PROSITE" id="PS50097">
    <property type="entry name" value="BTB"/>
    <property type="match status" value="1"/>
</dbReference>